<reference evidence="1 2" key="1">
    <citation type="submission" date="2016-11" db="EMBL/GenBank/DDBJ databases">
        <title>Mixed transmission modes and dynamic genome evolution in an obligate animal-bacterial symbiosis.</title>
        <authorList>
            <person name="Russell S.L."/>
            <person name="Corbett-Detig R.B."/>
            <person name="Cavanaugh C.M."/>
        </authorList>
    </citation>
    <scope>NUCLEOTIDE SEQUENCE [LARGE SCALE GENOMIC DNA]</scope>
    <source>
        <strain evidence="1">Sveles-Q1</strain>
    </source>
</reference>
<dbReference type="Proteomes" id="UP000191110">
    <property type="component" value="Unassembled WGS sequence"/>
</dbReference>
<feature type="non-terminal residue" evidence="1">
    <location>
        <position position="334"/>
    </location>
</feature>
<evidence type="ECO:0000313" key="1">
    <source>
        <dbReference type="EMBL" id="OOZ38338.1"/>
    </source>
</evidence>
<dbReference type="EMBL" id="MPRL01000100">
    <property type="protein sequence ID" value="OOZ38338.1"/>
    <property type="molecule type" value="Genomic_DNA"/>
</dbReference>
<proteinExistence type="predicted"/>
<evidence type="ECO:0000313" key="2">
    <source>
        <dbReference type="Proteomes" id="UP000191110"/>
    </source>
</evidence>
<gene>
    <name evidence="1" type="ORF">BOW53_15895</name>
</gene>
<sequence>MHADTLKLVGQIYDAVSDPSEWTHFLNRLALALDSQGARMRMADKQSRRYSLIAGVGYDDSYDRQYQQHYSRLDPWNTYLEANPVGQAFNTHTAVSDAEFKSSEYYNDFFSHYGVFYGLGGNIIKNENMIARIGVQRARSQGPYTESEMALLQEIMPHLMRAYKLGAHLETVQQHQEGLLEALYRSPTPLILIDEHERVAFVSQQAEAAITSNGGLTVKNSSIKLSSPTEQSKLQEMIRQTVATGNRTGTGSGGGMRVTSEGGEHRFNLIVTPYPARTAARFGFSTRITAAIFIHDTQQASPGSRYFCESLFWASKPKQTAKTSRDRLCLRRPD</sequence>
<keyword evidence="2" id="KW-1185">Reference proteome</keyword>
<evidence type="ECO:0008006" key="3">
    <source>
        <dbReference type="Google" id="ProtNLM"/>
    </source>
</evidence>
<dbReference type="AlphaFoldDB" id="A0A1T2KZS3"/>
<accession>A0A1T2KZS3</accession>
<protein>
    <recommendedName>
        <fullName evidence="3">PAS domain-containing protein</fullName>
    </recommendedName>
</protein>
<organism evidence="1 2">
    <name type="scientific">Solemya pervernicosa gill symbiont</name>
    <dbReference type="NCBI Taxonomy" id="642797"/>
    <lineage>
        <taxon>Bacteria</taxon>
        <taxon>Pseudomonadati</taxon>
        <taxon>Pseudomonadota</taxon>
        <taxon>Gammaproteobacteria</taxon>
        <taxon>sulfur-oxidizing symbionts</taxon>
    </lineage>
</organism>
<comment type="caution">
    <text evidence="1">The sequence shown here is derived from an EMBL/GenBank/DDBJ whole genome shotgun (WGS) entry which is preliminary data.</text>
</comment>
<dbReference type="SUPFAM" id="SSF55781">
    <property type="entry name" value="GAF domain-like"/>
    <property type="match status" value="1"/>
</dbReference>
<name>A0A1T2KZS3_9GAMM</name>